<comment type="caution">
    <text evidence="2">The sequence shown here is derived from an EMBL/GenBank/DDBJ whole genome shotgun (WGS) entry which is preliminary data.</text>
</comment>
<protein>
    <submittedName>
        <fullName evidence="2">Uncharacterized protein</fullName>
    </submittedName>
</protein>
<accession>A0A9P8MEB7</accession>
<keyword evidence="3" id="KW-1185">Reference proteome</keyword>
<dbReference type="AlphaFoldDB" id="A0A9P8MEB7"/>
<sequence>MRRPGDELHAAGVVEVWGLADYASMAPCRDGVDLLQSGLVGERAVSRTDKTCEGGFAVYYSVSLVHGRDMPAGRAIAGEQLGFRGGGIFVNTRRIGEMDAQTWRLPGQMSTWMASYMCIKPKVHVSSYSGKGRIIRHDTPELRLFTWRQRTTLCLAASLSVMPVTAGPRAENSSGSTPSPGSTVKDPPAQHHHEATAAKARSPAHMPARRQQKAPERHRGTAQRREGEMLELACPPPPLAGLFSFSPHETTARVHLDQHDREKGGVQAGGAYPRAPVLT</sequence>
<dbReference type="EMBL" id="JACEFI010000005">
    <property type="protein sequence ID" value="KAH0598656.1"/>
    <property type="molecule type" value="Genomic_DNA"/>
</dbReference>
<name>A0A9P8MEB7_9HYPO</name>
<reference evidence="2 3" key="1">
    <citation type="submission" date="2020-07" db="EMBL/GenBank/DDBJ databases">
        <title>Metarhizium humberi genome.</title>
        <authorList>
            <person name="Lysoe E."/>
        </authorList>
    </citation>
    <scope>NUCLEOTIDE SEQUENCE [LARGE SCALE GENOMIC DNA]</scope>
    <source>
        <strain evidence="2 3">ESALQ1638</strain>
    </source>
</reference>
<feature type="compositionally biased region" description="Low complexity" evidence="1">
    <location>
        <begin position="173"/>
        <end position="183"/>
    </location>
</feature>
<evidence type="ECO:0000256" key="1">
    <source>
        <dbReference type="SAM" id="MobiDB-lite"/>
    </source>
</evidence>
<feature type="compositionally biased region" description="Basic and acidic residues" evidence="1">
    <location>
        <begin position="213"/>
        <end position="225"/>
    </location>
</feature>
<evidence type="ECO:0000313" key="3">
    <source>
        <dbReference type="Proteomes" id="UP000764110"/>
    </source>
</evidence>
<evidence type="ECO:0000313" key="2">
    <source>
        <dbReference type="EMBL" id="KAH0598656.1"/>
    </source>
</evidence>
<gene>
    <name evidence="2" type="ORF">MHUMG1_03959</name>
</gene>
<dbReference type="Proteomes" id="UP000764110">
    <property type="component" value="Unassembled WGS sequence"/>
</dbReference>
<organism evidence="2 3">
    <name type="scientific">Metarhizium humberi</name>
    <dbReference type="NCBI Taxonomy" id="2596975"/>
    <lineage>
        <taxon>Eukaryota</taxon>
        <taxon>Fungi</taxon>
        <taxon>Dikarya</taxon>
        <taxon>Ascomycota</taxon>
        <taxon>Pezizomycotina</taxon>
        <taxon>Sordariomycetes</taxon>
        <taxon>Hypocreomycetidae</taxon>
        <taxon>Hypocreales</taxon>
        <taxon>Clavicipitaceae</taxon>
        <taxon>Metarhizium</taxon>
    </lineage>
</organism>
<proteinExistence type="predicted"/>
<feature type="region of interest" description="Disordered" evidence="1">
    <location>
        <begin position="166"/>
        <end position="225"/>
    </location>
</feature>